<dbReference type="EMBL" id="FNEK01000062">
    <property type="protein sequence ID" value="SDK98419.1"/>
    <property type="molecule type" value="Genomic_DNA"/>
</dbReference>
<evidence type="ECO:0000313" key="1">
    <source>
        <dbReference type="EMBL" id="SDK98419.1"/>
    </source>
</evidence>
<name>A0A1G9GCM3_9RHOB</name>
<organism evidence="1 2">
    <name type="scientific">Aliiruegeria lutimaris</name>
    <dbReference type="NCBI Taxonomy" id="571298"/>
    <lineage>
        <taxon>Bacteria</taxon>
        <taxon>Pseudomonadati</taxon>
        <taxon>Pseudomonadota</taxon>
        <taxon>Alphaproteobacteria</taxon>
        <taxon>Rhodobacterales</taxon>
        <taxon>Roseobacteraceae</taxon>
        <taxon>Aliiruegeria</taxon>
    </lineage>
</organism>
<proteinExistence type="predicted"/>
<dbReference type="RefSeq" id="WP_093162107.1">
    <property type="nucleotide sequence ID" value="NZ_FNEK01000062.1"/>
</dbReference>
<dbReference type="STRING" id="571298.SAMN04488026_106230"/>
<evidence type="ECO:0000313" key="2">
    <source>
        <dbReference type="Proteomes" id="UP000199382"/>
    </source>
</evidence>
<sequence>MSKRAIAPENFDWAKAEAQIIDEIRLGVENKTGCTDSPKLLAKEILQVWRIPSAMKVQRFAKKAELNKLRELRQAVHKVKAVWNDLDPEVAECLGNAVRGDRFRGQSGVSSAMEWELMGFIHFGPEMFDRMIPEVEDFINEGQPVGRRNYAEIRLVHQCAKVWKWRTGKRPKSARNQRFALFVTGVFYAIGIDPDQVSVDNTIRSWAEIVAD</sequence>
<protein>
    <submittedName>
        <fullName evidence="1">Uncharacterized protein</fullName>
    </submittedName>
</protein>
<accession>A0A1G9GCM3</accession>
<dbReference type="Proteomes" id="UP000199382">
    <property type="component" value="Unassembled WGS sequence"/>
</dbReference>
<dbReference type="AlphaFoldDB" id="A0A1G9GCM3"/>
<gene>
    <name evidence="1" type="ORF">SAMN04488026_106230</name>
</gene>
<keyword evidence="2" id="KW-1185">Reference proteome</keyword>
<reference evidence="1 2" key="1">
    <citation type="submission" date="2016-10" db="EMBL/GenBank/DDBJ databases">
        <authorList>
            <person name="de Groot N.N."/>
        </authorList>
    </citation>
    <scope>NUCLEOTIDE SEQUENCE [LARGE SCALE GENOMIC DNA]</scope>
    <source>
        <strain evidence="1 2">DSM 25294</strain>
    </source>
</reference>